<feature type="transmembrane region" description="Helical" evidence="5">
    <location>
        <begin position="205"/>
        <end position="227"/>
    </location>
</feature>
<feature type="domain" description="O-antigen ligase-related" evidence="6">
    <location>
        <begin position="238"/>
        <end position="376"/>
    </location>
</feature>
<feature type="transmembrane region" description="Helical" evidence="5">
    <location>
        <begin position="80"/>
        <end position="100"/>
    </location>
</feature>
<evidence type="ECO:0000256" key="1">
    <source>
        <dbReference type="ARBA" id="ARBA00004141"/>
    </source>
</evidence>
<dbReference type="EMBL" id="JACIER010000025">
    <property type="protein sequence ID" value="MBB4046228.1"/>
    <property type="molecule type" value="Genomic_DNA"/>
</dbReference>
<evidence type="ECO:0000256" key="2">
    <source>
        <dbReference type="ARBA" id="ARBA00022692"/>
    </source>
</evidence>
<keyword evidence="2 5" id="KW-0812">Transmembrane</keyword>
<proteinExistence type="predicted"/>
<comment type="caution">
    <text evidence="7">The sequence shown here is derived from an EMBL/GenBank/DDBJ whole genome shotgun (WGS) entry which is preliminary data.</text>
</comment>
<comment type="subcellular location">
    <subcellularLocation>
        <location evidence="1">Membrane</location>
        <topology evidence="1">Multi-pass membrane protein</topology>
    </subcellularLocation>
</comment>
<dbReference type="Proteomes" id="UP000560658">
    <property type="component" value="Unassembled WGS sequence"/>
</dbReference>
<evidence type="ECO:0000259" key="6">
    <source>
        <dbReference type="Pfam" id="PF04932"/>
    </source>
</evidence>
<accession>A0A840D6Y4</accession>
<evidence type="ECO:0000256" key="5">
    <source>
        <dbReference type="SAM" id="Phobius"/>
    </source>
</evidence>
<gene>
    <name evidence="7" type="ORF">GGR06_004061</name>
</gene>
<name>A0A840D6Y4_9BACE</name>
<sequence length="442" mass="50756">MLVLSFIFALFFIAIIIFSFTKPKIAAALFTAYFLLVPIIKLQLGNISIGEKFLYLILILCFLIKYRNKFKYVNYTPFKPFIFLFIMNFILIFIQDFMIFRASMERFFTTILSSLLYPMVLYSILIIEKDAIKILLGVLVSCFIIIVGYGLFLTTMPGVNPYLMLSLPSFGMEFNEAYALGYSALDTTTHMGTIDGRLFGRISSVFMHTMQYGLVLGLFFVLFIYLFRKSKIKLFISISLIVLAVLTSGSRTPIGALLVTVGVVVLLLNKIRYLVMFLLFITLAIVILPLISEEVSEYVFSIVNSNDNVKGSSLEMRIEQLNACFDIIKYCFWEGKGYAWSYEYMSRFVVHPKLLCFESLLFVVLCNTGVLGVIVWGIFGILYLKSITNVRDKAKQMLLLSLFIFYIAFSCITGEYNYMKYFMLFYVFALGVSYSQSEDYRV</sequence>
<feature type="transmembrane region" description="Helical" evidence="5">
    <location>
        <begin position="106"/>
        <end position="127"/>
    </location>
</feature>
<feature type="transmembrane region" description="Helical" evidence="5">
    <location>
        <begin position="234"/>
        <end position="267"/>
    </location>
</feature>
<evidence type="ECO:0000256" key="4">
    <source>
        <dbReference type="ARBA" id="ARBA00023136"/>
    </source>
</evidence>
<keyword evidence="3 5" id="KW-1133">Transmembrane helix</keyword>
<dbReference type="Pfam" id="PF04932">
    <property type="entry name" value="Wzy_C"/>
    <property type="match status" value="1"/>
</dbReference>
<dbReference type="RefSeq" id="WP_044165352.1">
    <property type="nucleotide sequence ID" value="NZ_JACIER010000025.1"/>
</dbReference>
<evidence type="ECO:0000313" key="7">
    <source>
        <dbReference type="EMBL" id="MBB4046228.1"/>
    </source>
</evidence>
<keyword evidence="8" id="KW-1185">Reference proteome</keyword>
<protein>
    <recommendedName>
        <fullName evidence="6">O-antigen ligase-related domain-containing protein</fullName>
    </recommendedName>
</protein>
<dbReference type="AlphaFoldDB" id="A0A840D6Y4"/>
<dbReference type="GO" id="GO:0016020">
    <property type="term" value="C:membrane"/>
    <property type="evidence" value="ECO:0007669"/>
    <property type="project" value="UniProtKB-SubCell"/>
</dbReference>
<organism evidence="7 8">
    <name type="scientific">Bacteroides reticulotermitis</name>
    <dbReference type="NCBI Taxonomy" id="1133319"/>
    <lineage>
        <taxon>Bacteria</taxon>
        <taxon>Pseudomonadati</taxon>
        <taxon>Bacteroidota</taxon>
        <taxon>Bacteroidia</taxon>
        <taxon>Bacteroidales</taxon>
        <taxon>Bacteroidaceae</taxon>
        <taxon>Bacteroides</taxon>
    </lineage>
</organism>
<reference evidence="7" key="1">
    <citation type="submission" date="2020-08" db="EMBL/GenBank/DDBJ databases">
        <title>Genomic Encyclopedia of Type Strains, Phase IV (KMG-IV): sequencing the most valuable type-strain genomes for metagenomic binning, comparative biology and taxonomic classification.</title>
        <authorList>
            <person name="Goeker M."/>
        </authorList>
    </citation>
    <scope>NUCLEOTIDE SEQUENCE [LARGE SCALE GENOMIC DNA]</scope>
    <source>
        <strain evidence="7">DSM 105720</strain>
    </source>
</reference>
<feature type="transmembrane region" description="Helical" evidence="5">
    <location>
        <begin position="396"/>
        <end position="414"/>
    </location>
</feature>
<dbReference type="InterPro" id="IPR007016">
    <property type="entry name" value="O-antigen_ligase-rel_domated"/>
</dbReference>
<keyword evidence="4 5" id="KW-0472">Membrane</keyword>
<evidence type="ECO:0000313" key="8">
    <source>
        <dbReference type="Proteomes" id="UP000560658"/>
    </source>
</evidence>
<dbReference type="PANTHER" id="PTHR37422">
    <property type="entry name" value="TEICHURONIC ACID BIOSYNTHESIS PROTEIN TUAE"/>
    <property type="match status" value="1"/>
</dbReference>
<evidence type="ECO:0000256" key="3">
    <source>
        <dbReference type="ARBA" id="ARBA00022989"/>
    </source>
</evidence>
<feature type="transmembrane region" description="Helical" evidence="5">
    <location>
        <begin position="273"/>
        <end position="291"/>
    </location>
</feature>
<feature type="transmembrane region" description="Helical" evidence="5">
    <location>
        <begin position="360"/>
        <end position="384"/>
    </location>
</feature>
<dbReference type="InterPro" id="IPR051533">
    <property type="entry name" value="WaaL-like"/>
</dbReference>
<feature type="transmembrane region" description="Helical" evidence="5">
    <location>
        <begin position="134"/>
        <end position="156"/>
    </location>
</feature>
<dbReference type="PANTHER" id="PTHR37422:SF17">
    <property type="entry name" value="O-ANTIGEN LIGASE"/>
    <property type="match status" value="1"/>
</dbReference>